<accession>A0A0N4YNZ2</accession>
<reference evidence="5" key="1">
    <citation type="submission" date="2017-02" db="UniProtKB">
        <authorList>
            <consortium name="WormBaseParasite"/>
        </authorList>
    </citation>
    <scope>IDENTIFICATION</scope>
</reference>
<dbReference type="SUPFAM" id="SSF57567">
    <property type="entry name" value="Serine protease inhibitors"/>
    <property type="match status" value="1"/>
</dbReference>
<gene>
    <name evidence="3" type="ORF">NBR_LOCUS18964</name>
</gene>
<name>A0A0N4YNZ2_NIPBR</name>
<evidence type="ECO:0000313" key="4">
    <source>
        <dbReference type="Proteomes" id="UP000271162"/>
    </source>
</evidence>
<keyword evidence="4" id="KW-1185">Reference proteome</keyword>
<dbReference type="EMBL" id="UYSL01023798">
    <property type="protein sequence ID" value="VDL82692.1"/>
    <property type="molecule type" value="Genomic_DNA"/>
</dbReference>
<feature type="domain" description="TIL" evidence="2">
    <location>
        <begin position="131"/>
        <end position="185"/>
    </location>
</feature>
<dbReference type="Pfam" id="PF01826">
    <property type="entry name" value="TIL"/>
    <property type="match status" value="1"/>
</dbReference>
<dbReference type="Proteomes" id="UP000271162">
    <property type="component" value="Unassembled WGS sequence"/>
</dbReference>
<dbReference type="CDD" id="cd19941">
    <property type="entry name" value="TIL"/>
    <property type="match status" value="1"/>
</dbReference>
<evidence type="ECO:0000259" key="2">
    <source>
        <dbReference type="Pfam" id="PF01826"/>
    </source>
</evidence>
<evidence type="ECO:0000256" key="1">
    <source>
        <dbReference type="ARBA" id="ARBA00022900"/>
    </source>
</evidence>
<dbReference type="InterPro" id="IPR036084">
    <property type="entry name" value="Ser_inhib-like_sf"/>
</dbReference>
<keyword evidence="1" id="KW-0646">Protease inhibitor</keyword>
<dbReference type="AlphaFoldDB" id="A0A0N4YNZ2"/>
<dbReference type="InterPro" id="IPR002919">
    <property type="entry name" value="TIL_dom"/>
</dbReference>
<dbReference type="STRING" id="27835.A0A0N4YNZ2"/>
<evidence type="ECO:0000313" key="5">
    <source>
        <dbReference type="WBParaSite" id="NBR_0001896301-mRNA-1"/>
    </source>
</evidence>
<proteinExistence type="predicted"/>
<dbReference type="WBParaSite" id="NBR_0001896301-mRNA-1">
    <property type="protein sequence ID" value="NBR_0001896301-mRNA-1"/>
    <property type="gene ID" value="NBR_0001896301"/>
</dbReference>
<dbReference type="GO" id="GO:0004867">
    <property type="term" value="F:serine-type endopeptidase inhibitor activity"/>
    <property type="evidence" value="ECO:0007669"/>
    <property type="project" value="UniProtKB-KW"/>
</dbReference>
<evidence type="ECO:0000313" key="3">
    <source>
        <dbReference type="EMBL" id="VDL82692.1"/>
    </source>
</evidence>
<sequence length="246" mass="27218">LEDACKSVQCNGDYTCRIIQRECYPGEPCIPGPECVPRGEEWPPRKPWQGEGGWVPPFSNGANPPNTNCSMVRCSNGTTCQMVLFNPRNCYNSFCTYTERPLCVRQSTLPPLPQNPTGNHPTNASTVPTQCGENEMYTNCVPDCQTNCRGVPECSTGIRVCHAGCVCKDGYRRNGKGQCVMTKYCYQDPGCKAHESWTKCATCETKCFGDSVKSVRSDHTQRGRDAEEAALQRVGEGMRAVYRGKK</sequence>
<reference evidence="3 4" key="2">
    <citation type="submission" date="2018-11" db="EMBL/GenBank/DDBJ databases">
        <authorList>
            <consortium name="Pathogen Informatics"/>
        </authorList>
    </citation>
    <scope>NUCLEOTIDE SEQUENCE [LARGE SCALE GENOMIC DNA]</scope>
</reference>
<protein>
    <submittedName>
        <fullName evidence="5">TIL domain-containing protein</fullName>
    </submittedName>
</protein>
<keyword evidence="1" id="KW-0722">Serine protease inhibitor</keyword>
<organism evidence="5">
    <name type="scientific">Nippostrongylus brasiliensis</name>
    <name type="common">Rat hookworm</name>
    <dbReference type="NCBI Taxonomy" id="27835"/>
    <lineage>
        <taxon>Eukaryota</taxon>
        <taxon>Metazoa</taxon>
        <taxon>Ecdysozoa</taxon>
        <taxon>Nematoda</taxon>
        <taxon>Chromadorea</taxon>
        <taxon>Rhabditida</taxon>
        <taxon>Rhabditina</taxon>
        <taxon>Rhabditomorpha</taxon>
        <taxon>Strongyloidea</taxon>
        <taxon>Heligmosomidae</taxon>
        <taxon>Nippostrongylus</taxon>
    </lineage>
</organism>
<dbReference type="Gene3D" id="2.10.25.10">
    <property type="entry name" value="Laminin"/>
    <property type="match status" value="1"/>
</dbReference>